<dbReference type="InterPro" id="IPR011006">
    <property type="entry name" value="CheY-like_superfamily"/>
</dbReference>
<proteinExistence type="predicted"/>
<dbReference type="SMART" id="SM00862">
    <property type="entry name" value="Trans_reg_C"/>
    <property type="match status" value="1"/>
</dbReference>
<organism evidence="10 11">
    <name type="scientific">Sphingoaurantiacus capsulatus</name>
    <dbReference type="NCBI Taxonomy" id="1771310"/>
    <lineage>
        <taxon>Bacteria</taxon>
        <taxon>Pseudomonadati</taxon>
        <taxon>Pseudomonadota</taxon>
        <taxon>Alphaproteobacteria</taxon>
        <taxon>Sphingomonadales</taxon>
        <taxon>Sphingosinicellaceae</taxon>
        <taxon>Sphingoaurantiacus</taxon>
    </lineage>
</organism>
<dbReference type="SMART" id="SM00448">
    <property type="entry name" value="REC"/>
    <property type="match status" value="1"/>
</dbReference>
<dbReference type="PROSITE" id="PS50110">
    <property type="entry name" value="RESPONSE_REGULATORY"/>
    <property type="match status" value="1"/>
</dbReference>
<dbReference type="Gene3D" id="6.10.250.690">
    <property type="match status" value="1"/>
</dbReference>
<dbReference type="PANTHER" id="PTHR48111:SF22">
    <property type="entry name" value="REGULATOR OF RPOS"/>
    <property type="match status" value="1"/>
</dbReference>
<comment type="caution">
    <text evidence="10">The sequence shown here is derived from an EMBL/GenBank/DDBJ whole genome shotgun (WGS) entry which is preliminary data.</text>
</comment>
<evidence type="ECO:0000256" key="7">
    <source>
        <dbReference type="PROSITE-ProRule" id="PRU01091"/>
    </source>
</evidence>
<reference evidence="11" key="1">
    <citation type="journal article" date="2019" name="Int. J. Syst. Evol. Microbiol.">
        <title>The Global Catalogue of Microorganisms (GCM) 10K type strain sequencing project: providing services to taxonomists for standard genome sequencing and annotation.</title>
        <authorList>
            <consortium name="The Broad Institute Genomics Platform"/>
            <consortium name="The Broad Institute Genome Sequencing Center for Infectious Disease"/>
            <person name="Wu L."/>
            <person name="Ma J."/>
        </authorList>
    </citation>
    <scope>NUCLEOTIDE SEQUENCE [LARGE SCALE GENOMIC DNA]</scope>
    <source>
        <strain evidence="11">KCTC 42644</strain>
    </source>
</reference>
<sequence length="228" mass="24695">MSAGLDILLVEDNQALAANIIDYLESRGHRLHFAADGPAGLRAALETPVDVVVLDIALPRMDGLALCEQLRAQADRRVPVLMLTARDTLDDKLAGFASGADDYLTKPFALAELAARVEVLSGRGSLGADYTLAIGDLVIDRRARTATRAGTPLRLTPIPWQMLLLLAEAYPAALPRSELSRRIWGEEPPSSDSLRSNMHLLRQVLDRPFAAPMLETVHGVGYRLVVAA</sequence>
<dbReference type="CDD" id="cd00383">
    <property type="entry name" value="trans_reg_C"/>
    <property type="match status" value="1"/>
</dbReference>
<dbReference type="SUPFAM" id="SSF52172">
    <property type="entry name" value="CheY-like"/>
    <property type="match status" value="1"/>
</dbReference>
<dbReference type="Gene3D" id="1.10.10.10">
    <property type="entry name" value="Winged helix-like DNA-binding domain superfamily/Winged helix DNA-binding domain"/>
    <property type="match status" value="1"/>
</dbReference>
<dbReference type="RefSeq" id="WP_380861704.1">
    <property type="nucleotide sequence ID" value="NZ_JBHRXV010000010.1"/>
</dbReference>
<evidence type="ECO:0000256" key="4">
    <source>
        <dbReference type="ARBA" id="ARBA00023125"/>
    </source>
</evidence>
<dbReference type="InterPro" id="IPR001789">
    <property type="entry name" value="Sig_transdc_resp-reg_receiver"/>
</dbReference>
<dbReference type="Proteomes" id="UP001595615">
    <property type="component" value="Unassembled WGS sequence"/>
</dbReference>
<dbReference type="EMBL" id="JBHRXV010000010">
    <property type="protein sequence ID" value="MFC3713211.1"/>
    <property type="molecule type" value="Genomic_DNA"/>
</dbReference>
<feature type="domain" description="Response regulatory" evidence="8">
    <location>
        <begin position="6"/>
        <end position="121"/>
    </location>
</feature>
<name>A0ABV7XBD0_9SPHN</name>
<keyword evidence="1 6" id="KW-0597">Phosphoprotein</keyword>
<feature type="modified residue" description="4-aspartylphosphate" evidence="6">
    <location>
        <position position="55"/>
    </location>
</feature>
<dbReference type="PROSITE" id="PS51755">
    <property type="entry name" value="OMPR_PHOB"/>
    <property type="match status" value="1"/>
</dbReference>
<accession>A0ABV7XBD0</accession>
<dbReference type="Pfam" id="PF00486">
    <property type="entry name" value="Trans_reg_C"/>
    <property type="match status" value="1"/>
</dbReference>
<evidence type="ECO:0000313" key="11">
    <source>
        <dbReference type="Proteomes" id="UP001595615"/>
    </source>
</evidence>
<feature type="DNA-binding region" description="OmpR/PhoB-type" evidence="7">
    <location>
        <begin position="129"/>
        <end position="226"/>
    </location>
</feature>
<protein>
    <submittedName>
        <fullName evidence="10">Response regulator transcription factor</fullName>
    </submittedName>
</protein>
<dbReference type="InterPro" id="IPR001867">
    <property type="entry name" value="OmpR/PhoB-type_DNA-bd"/>
</dbReference>
<dbReference type="PANTHER" id="PTHR48111">
    <property type="entry name" value="REGULATOR OF RPOS"/>
    <property type="match status" value="1"/>
</dbReference>
<dbReference type="InterPro" id="IPR039420">
    <property type="entry name" value="WalR-like"/>
</dbReference>
<evidence type="ECO:0000313" key="10">
    <source>
        <dbReference type="EMBL" id="MFC3713211.1"/>
    </source>
</evidence>
<dbReference type="InterPro" id="IPR036388">
    <property type="entry name" value="WH-like_DNA-bd_sf"/>
</dbReference>
<evidence type="ECO:0000256" key="1">
    <source>
        <dbReference type="ARBA" id="ARBA00022553"/>
    </source>
</evidence>
<evidence type="ECO:0000256" key="5">
    <source>
        <dbReference type="ARBA" id="ARBA00023163"/>
    </source>
</evidence>
<dbReference type="CDD" id="cd17574">
    <property type="entry name" value="REC_OmpR"/>
    <property type="match status" value="1"/>
</dbReference>
<dbReference type="Pfam" id="PF00072">
    <property type="entry name" value="Response_reg"/>
    <property type="match status" value="1"/>
</dbReference>
<keyword evidence="5" id="KW-0804">Transcription</keyword>
<evidence type="ECO:0000259" key="9">
    <source>
        <dbReference type="PROSITE" id="PS51755"/>
    </source>
</evidence>
<keyword evidence="3" id="KW-0805">Transcription regulation</keyword>
<evidence type="ECO:0000259" key="8">
    <source>
        <dbReference type="PROSITE" id="PS50110"/>
    </source>
</evidence>
<gene>
    <name evidence="10" type="ORF">ACFOMD_11545</name>
</gene>
<keyword evidence="11" id="KW-1185">Reference proteome</keyword>
<evidence type="ECO:0000256" key="3">
    <source>
        <dbReference type="ARBA" id="ARBA00023015"/>
    </source>
</evidence>
<evidence type="ECO:0000256" key="2">
    <source>
        <dbReference type="ARBA" id="ARBA00023012"/>
    </source>
</evidence>
<keyword evidence="4 7" id="KW-0238">DNA-binding</keyword>
<evidence type="ECO:0000256" key="6">
    <source>
        <dbReference type="PROSITE-ProRule" id="PRU00169"/>
    </source>
</evidence>
<feature type="domain" description="OmpR/PhoB-type" evidence="9">
    <location>
        <begin position="129"/>
        <end position="226"/>
    </location>
</feature>
<keyword evidence="2" id="KW-0902">Two-component regulatory system</keyword>
<dbReference type="Gene3D" id="3.40.50.2300">
    <property type="match status" value="1"/>
</dbReference>